<protein>
    <submittedName>
        <fullName evidence="1">Conserved domain protein</fullName>
    </submittedName>
</protein>
<dbReference type="EMBL" id="AAWS01000012">
    <property type="protein sequence ID" value="EAY29231.1"/>
    <property type="molecule type" value="Genomic_DNA"/>
</dbReference>
<proteinExistence type="predicted"/>
<name>A1ZKK5_MICM2</name>
<organism evidence="1 2">
    <name type="scientific">Microscilla marina ATCC 23134</name>
    <dbReference type="NCBI Taxonomy" id="313606"/>
    <lineage>
        <taxon>Bacteria</taxon>
        <taxon>Pseudomonadati</taxon>
        <taxon>Bacteroidota</taxon>
        <taxon>Cytophagia</taxon>
        <taxon>Cytophagales</taxon>
        <taxon>Microscillaceae</taxon>
        <taxon>Microscilla</taxon>
    </lineage>
</organism>
<gene>
    <name evidence="1" type="ORF">M23134_02422</name>
</gene>
<accession>A1ZKK5</accession>
<dbReference type="AlphaFoldDB" id="A1ZKK5"/>
<reference evidence="1 2" key="1">
    <citation type="submission" date="2007-01" db="EMBL/GenBank/DDBJ databases">
        <authorList>
            <person name="Haygood M."/>
            <person name="Podell S."/>
            <person name="Anderson C."/>
            <person name="Hopkinson B."/>
            <person name="Roe K."/>
            <person name="Barbeau K."/>
            <person name="Gaasterland T."/>
            <person name="Ferriera S."/>
            <person name="Johnson J."/>
            <person name="Kravitz S."/>
            <person name="Beeson K."/>
            <person name="Sutton G."/>
            <person name="Rogers Y.-H."/>
            <person name="Friedman R."/>
            <person name="Frazier M."/>
            <person name="Venter J.C."/>
        </authorList>
    </citation>
    <scope>NUCLEOTIDE SEQUENCE [LARGE SCALE GENOMIC DNA]</scope>
    <source>
        <strain evidence="1 2">ATCC 23134</strain>
    </source>
</reference>
<evidence type="ECO:0000313" key="2">
    <source>
        <dbReference type="Proteomes" id="UP000004095"/>
    </source>
</evidence>
<comment type="caution">
    <text evidence="1">The sequence shown here is derived from an EMBL/GenBank/DDBJ whole genome shotgun (WGS) entry which is preliminary data.</text>
</comment>
<sequence>MNIEVDDDTDKEILQYQHDKRMNEDVKLNKAKVAAELIKKGLEAIKKEKAQENGEA</sequence>
<dbReference type="Proteomes" id="UP000004095">
    <property type="component" value="Unassembled WGS sequence"/>
</dbReference>
<keyword evidence="2" id="KW-1185">Reference proteome</keyword>
<evidence type="ECO:0000313" key="1">
    <source>
        <dbReference type="EMBL" id="EAY29231.1"/>
    </source>
</evidence>